<comment type="caution">
    <text evidence="5">The sequence shown here is derived from an EMBL/GenBank/DDBJ whole genome shotgun (WGS) entry which is preliminary data.</text>
</comment>
<proteinExistence type="predicted"/>
<dbReference type="Gene3D" id="3.30.70.330">
    <property type="match status" value="1"/>
</dbReference>
<evidence type="ECO:0000256" key="1">
    <source>
        <dbReference type="ARBA" id="ARBA00022884"/>
    </source>
</evidence>
<dbReference type="PANTHER" id="PTHR19965">
    <property type="entry name" value="RNA AND EXPORT FACTOR BINDING PROTEIN"/>
    <property type="match status" value="1"/>
</dbReference>
<feature type="compositionally biased region" description="Basic and acidic residues" evidence="3">
    <location>
        <begin position="239"/>
        <end position="258"/>
    </location>
</feature>
<keyword evidence="1 2" id="KW-0694">RNA-binding</keyword>
<feature type="region of interest" description="Disordered" evidence="3">
    <location>
        <begin position="162"/>
        <end position="258"/>
    </location>
</feature>
<keyword evidence="6" id="KW-1185">Reference proteome</keyword>
<sequence>MYGHQRPTPYARYNSFHGPKQRVLGNSAANVPPAWRTPGQPGPVLSSSRSPLLGSKILLSQLPTDVGEKEVEELFKKTVGPLKDSFVIYNSAGKSKGMAVVSFQRPGDALVAQGKYDGKFVDGRRPIKIEIISDTSTILSSTSTPVAAPPQPPSLFDRIEKKTASTPTGPSSINGTQSMNGTHINGVKNNHSLPRQAAAAAKIAAGTPQGSTPSQIPIPPRRRIKKGPKRLKKQLPRSKTAEELDKEMEDYRAGADGA</sequence>
<protein>
    <recommendedName>
        <fullName evidence="4">RRM domain-containing protein</fullName>
    </recommendedName>
</protein>
<dbReference type="InterPro" id="IPR051229">
    <property type="entry name" value="ALYREF_mRNA_export"/>
</dbReference>
<dbReference type="InterPro" id="IPR012677">
    <property type="entry name" value="Nucleotide-bd_a/b_plait_sf"/>
</dbReference>
<dbReference type="InterPro" id="IPR000504">
    <property type="entry name" value="RRM_dom"/>
</dbReference>
<evidence type="ECO:0000313" key="6">
    <source>
        <dbReference type="Proteomes" id="UP001437256"/>
    </source>
</evidence>
<evidence type="ECO:0000259" key="4">
    <source>
        <dbReference type="PROSITE" id="PS50102"/>
    </source>
</evidence>
<evidence type="ECO:0000256" key="2">
    <source>
        <dbReference type="PROSITE-ProRule" id="PRU00176"/>
    </source>
</evidence>
<dbReference type="EMBL" id="JBBXMP010000062">
    <property type="protein sequence ID" value="KAL0064430.1"/>
    <property type="molecule type" value="Genomic_DNA"/>
</dbReference>
<feature type="compositionally biased region" description="Basic residues" evidence="3">
    <location>
        <begin position="220"/>
        <end position="236"/>
    </location>
</feature>
<accession>A0ABR2ZT15</accession>
<feature type="compositionally biased region" description="Polar residues" evidence="3">
    <location>
        <begin position="164"/>
        <end position="193"/>
    </location>
</feature>
<feature type="region of interest" description="Disordered" evidence="3">
    <location>
        <begin position="1"/>
        <end position="31"/>
    </location>
</feature>
<dbReference type="SMART" id="SM00360">
    <property type="entry name" value="RRM"/>
    <property type="match status" value="1"/>
</dbReference>
<gene>
    <name evidence="5" type="ORF">AAF712_008594</name>
</gene>
<dbReference type="PANTHER" id="PTHR19965:SF35">
    <property type="entry name" value="RNA ANNEALING PROTEIN YRA1"/>
    <property type="match status" value="1"/>
</dbReference>
<evidence type="ECO:0000256" key="3">
    <source>
        <dbReference type="SAM" id="MobiDB-lite"/>
    </source>
</evidence>
<name>A0ABR2ZT15_9AGAR</name>
<dbReference type="PROSITE" id="PS50102">
    <property type="entry name" value="RRM"/>
    <property type="match status" value="1"/>
</dbReference>
<organism evidence="5 6">
    <name type="scientific">Marasmius tenuissimus</name>
    <dbReference type="NCBI Taxonomy" id="585030"/>
    <lineage>
        <taxon>Eukaryota</taxon>
        <taxon>Fungi</taxon>
        <taxon>Dikarya</taxon>
        <taxon>Basidiomycota</taxon>
        <taxon>Agaricomycotina</taxon>
        <taxon>Agaricomycetes</taxon>
        <taxon>Agaricomycetidae</taxon>
        <taxon>Agaricales</taxon>
        <taxon>Marasmiineae</taxon>
        <taxon>Marasmiaceae</taxon>
        <taxon>Marasmius</taxon>
    </lineage>
</organism>
<dbReference type="SUPFAM" id="SSF54928">
    <property type="entry name" value="RNA-binding domain, RBD"/>
    <property type="match status" value="1"/>
</dbReference>
<feature type="domain" description="RRM" evidence="4">
    <location>
        <begin position="55"/>
        <end position="134"/>
    </location>
</feature>
<dbReference type="Proteomes" id="UP001437256">
    <property type="component" value="Unassembled WGS sequence"/>
</dbReference>
<dbReference type="InterPro" id="IPR035979">
    <property type="entry name" value="RBD_domain_sf"/>
</dbReference>
<reference evidence="5 6" key="1">
    <citation type="submission" date="2024-05" db="EMBL/GenBank/DDBJ databases">
        <title>A draft genome resource for the thread blight pathogen Marasmius tenuissimus strain MS-2.</title>
        <authorList>
            <person name="Yulfo-Soto G.E."/>
            <person name="Baruah I.K."/>
            <person name="Amoako-Attah I."/>
            <person name="Bukari Y."/>
            <person name="Meinhardt L.W."/>
            <person name="Bailey B.A."/>
            <person name="Cohen S.P."/>
        </authorList>
    </citation>
    <scope>NUCLEOTIDE SEQUENCE [LARGE SCALE GENOMIC DNA]</scope>
    <source>
        <strain evidence="5 6">MS-2</strain>
    </source>
</reference>
<evidence type="ECO:0000313" key="5">
    <source>
        <dbReference type="EMBL" id="KAL0064430.1"/>
    </source>
</evidence>
<dbReference type="Pfam" id="PF00076">
    <property type="entry name" value="RRM_1"/>
    <property type="match status" value="1"/>
</dbReference>